<accession>A0A317NH67</accession>
<reference evidence="1 2" key="1">
    <citation type="submission" date="2018-05" db="EMBL/GenBank/DDBJ databases">
        <title>Genomic Encyclopedia of Type Strains, Phase IV (KMG-IV): sequencing the most valuable type-strain genomes for metagenomic binning, comparative biology and taxonomic classification.</title>
        <authorList>
            <person name="Goeker M."/>
        </authorList>
    </citation>
    <scope>NUCLEOTIDE SEQUENCE [LARGE SCALE GENOMIC DNA]</scope>
    <source>
        <strain evidence="1 2">DSM 44717</strain>
    </source>
</reference>
<organism evidence="1 2">
    <name type="scientific">Nocardia neocaledoniensis</name>
    <dbReference type="NCBI Taxonomy" id="236511"/>
    <lineage>
        <taxon>Bacteria</taxon>
        <taxon>Bacillati</taxon>
        <taxon>Actinomycetota</taxon>
        <taxon>Actinomycetes</taxon>
        <taxon>Mycobacteriales</taxon>
        <taxon>Nocardiaceae</taxon>
        <taxon>Nocardia</taxon>
    </lineage>
</organism>
<keyword evidence="2" id="KW-1185">Reference proteome</keyword>
<comment type="caution">
    <text evidence="1">The sequence shown here is derived from an EMBL/GenBank/DDBJ whole genome shotgun (WGS) entry which is preliminary data.</text>
</comment>
<dbReference type="Proteomes" id="UP000246410">
    <property type="component" value="Unassembled WGS sequence"/>
</dbReference>
<sequence length="329" mass="36194">MLGALESRGRTRYFAVAAERVRRLPDRRAVLELPWAYELDDFALGLLWAVTNLDDALLDDDAALAQRAAELGMVEGDRDVVDGSDDGLSHVSTMWLGSSYCARHILRNAESLSATPRYWTAERSGEAASGWLLFRHKLEYLRRTAKIATGSTRPTRTFCLPPASIAALEPPDRILLLLAVALVESFGIQVVISVEDDLAEIPGFVLDRDGTAILANWINPDSTWQVDVRRDQRTVREFATATEYSVTTNLVRAELAMDRVRTLAEYLGIDWIWLRTRCAGFAAAGVADLVRPRSRLLSLAGVERACAFLAAETSDASTTAGRNDGLPAD</sequence>
<dbReference type="AlphaFoldDB" id="A0A317NH67"/>
<gene>
    <name evidence="1" type="ORF">DFR69_106221</name>
</gene>
<name>A0A317NH67_9NOCA</name>
<proteinExistence type="predicted"/>
<evidence type="ECO:0000313" key="1">
    <source>
        <dbReference type="EMBL" id="PWV74410.1"/>
    </source>
</evidence>
<protein>
    <submittedName>
        <fullName evidence="1">Uncharacterized protein</fullName>
    </submittedName>
</protein>
<evidence type="ECO:0000313" key="2">
    <source>
        <dbReference type="Proteomes" id="UP000246410"/>
    </source>
</evidence>
<dbReference type="EMBL" id="QGTL01000006">
    <property type="protein sequence ID" value="PWV74410.1"/>
    <property type="molecule type" value="Genomic_DNA"/>
</dbReference>